<keyword evidence="6 8" id="KW-0560">Oxidoreductase</keyword>
<sequence length="528" mass="56305">MFSLLLFFSALGVANAYVWPSQTLDALESARWDQNGHNAVGFAGFVVPCDLALQGFHSGRANVADWVRTAYHDMATHNVEDGTGGLDASIRFSEETSRAENPGDGFRNTLVEVTSIGIAHVSIADKLAVATILAIENCGGPEIPFRGGRVDAGGPNTPGVPEPQQDLQSHIASFARQGFTPTEMIGLVACGHTFGGVEHAPFPGISPEMDDPNNTLSVSHFDTTFAHFDNNVATEYMSGTTQNPLVVGSNDTTNSDKRIFASDGNVTMKSFADSPELFASTCSNLFARMLNTVPRGVQLTDVITPLPVKPSKLQLTMSGNTLKMSGEVRFWNMVADPQRTVFMLLDDHAGGTRNVTLPAAGVSTATGGRYNAAWYTLVPQSSTSLALDAAAGVTGMRFVVDGKLEDQGGVGFAVQDGVVFSDTSCYTSNQEPFKWRMDVAVRNGLNPTRVYLTQIGSTDSTGREIAIEVDVPPPAMPVAVNVNYSIWSIDMTDGNFYNIEAEVDGRKLIGNDVFGYGATGLKACPTST</sequence>
<evidence type="ECO:0000259" key="9">
    <source>
        <dbReference type="PROSITE" id="PS50873"/>
    </source>
</evidence>
<organism evidence="10 11">
    <name type="scientific">Mycena venus</name>
    <dbReference type="NCBI Taxonomy" id="2733690"/>
    <lineage>
        <taxon>Eukaryota</taxon>
        <taxon>Fungi</taxon>
        <taxon>Dikarya</taxon>
        <taxon>Basidiomycota</taxon>
        <taxon>Agaricomycotina</taxon>
        <taxon>Agaricomycetes</taxon>
        <taxon>Agaricomycetidae</taxon>
        <taxon>Agaricales</taxon>
        <taxon>Marasmiineae</taxon>
        <taxon>Mycenaceae</taxon>
        <taxon>Mycena</taxon>
    </lineage>
</organism>
<protein>
    <recommendedName>
        <fullName evidence="8">Peroxidase</fullName>
        <ecNumber evidence="8">1.11.1.-</ecNumber>
    </recommendedName>
</protein>
<gene>
    <name evidence="10" type="ORF">MVEN_01998800</name>
</gene>
<dbReference type="PANTHER" id="PTHR31356:SF53">
    <property type="entry name" value="HEME PEROXIDASE"/>
    <property type="match status" value="1"/>
</dbReference>
<comment type="similarity">
    <text evidence="2">Belongs to the peroxidase family. Cytochrome c peroxidase subfamily.</text>
</comment>
<dbReference type="Gene3D" id="1.10.520.10">
    <property type="match status" value="1"/>
</dbReference>
<dbReference type="InterPro" id="IPR002207">
    <property type="entry name" value="Peroxidase_I"/>
</dbReference>
<dbReference type="EC" id="1.11.1.-" evidence="8"/>
<dbReference type="GO" id="GO:0000302">
    <property type="term" value="P:response to reactive oxygen species"/>
    <property type="evidence" value="ECO:0007669"/>
    <property type="project" value="TreeGrafter"/>
</dbReference>
<keyword evidence="3 8" id="KW-0575">Peroxidase</keyword>
<evidence type="ECO:0000256" key="6">
    <source>
        <dbReference type="ARBA" id="ARBA00023002"/>
    </source>
</evidence>
<evidence type="ECO:0000256" key="8">
    <source>
        <dbReference type="RuleBase" id="RU363051"/>
    </source>
</evidence>
<evidence type="ECO:0000313" key="11">
    <source>
        <dbReference type="Proteomes" id="UP000620124"/>
    </source>
</evidence>
<feature type="domain" description="Plant heme peroxidase family profile" evidence="9">
    <location>
        <begin position="121"/>
        <end position="329"/>
    </location>
</feature>
<dbReference type="EMBL" id="JACAZI010000020">
    <property type="protein sequence ID" value="KAF7339214.1"/>
    <property type="molecule type" value="Genomic_DNA"/>
</dbReference>
<dbReference type="GO" id="GO:0020037">
    <property type="term" value="F:heme binding"/>
    <property type="evidence" value="ECO:0007669"/>
    <property type="project" value="UniProtKB-UniRule"/>
</dbReference>
<dbReference type="PROSITE" id="PS50873">
    <property type="entry name" value="PEROXIDASE_4"/>
    <property type="match status" value="1"/>
</dbReference>
<feature type="signal peptide" evidence="8">
    <location>
        <begin position="1"/>
        <end position="16"/>
    </location>
</feature>
<dbReference type="GO" id="GO:0042744">
    <property type="term" value="P:hydrogen peroxide catabolic process"/>
    <property type="evidence" value="ECO:0007669"/>
    <property type="project" value="TreeGrafter"/>
</dbReference>
<dbReference type="PRINTS" id="PR00458">
    <property type="entry name" value="PEROXIDASE"/>
</dbReference>
<dbReference type="Proteomes" id="UP000620124">
    <property type="component" value="Unassembled WGS sequence"/>
</dbReference>
<evidence type="ECO:0000256" key="3">
    <source>
        <dbReference type="ARBA" id="ARBA00022559"/>
    </source>
</evidence>
<evidence type="ECO:0000256" key="5">
    <source>
        <dbReference type="ARBA" id="ARBA00022723"/>
    </source>
</evidence>
<dbReference type="Pfam" id="PF00141">
    <property type="entry name" value="peroxidase"/>
    <property type="match status" value="1"/>
</dbReference>
<comment type="function">
    <text evidence="1">Destroys radicals which are normally produced within the cells and which are toxic to biological systems.</text>
</comment>
<dbReference type="PRINTS" id="PR00459">
    <property type="entry name" value="ASPEROXIDASE"/>
</dbReference>
<evidence type="ECO:0000256" key="7">
    <source>
        <dbReference type="ARBA" id="ARBA00023004"/>
    </source>
</evidence>
<dbReference type="GO" id="GO:0034599">
    <property type="term" value="P:cellular response to oxidative stress"/>
    <property type="evidence" value="ECO:0007669"/>
    <property type="project" value="InterPro"/>
</dbReference>
<dbReference type="InterPro" id="IPR044831">
    <property type="entry name" value="Ccp1-like"/>
</dbReference>
<dbReference type="GO" id="GO:0046872">
    <property type="term" value="F:metal ion binding"/>
    <property type="evidence" value="ECO:0007669"/>
    <property type="project" value="UniProtKB-UniRule"/>
</dbReference>
<accession>A0A8H6XEZ2</accession>
<name>A0A8H6XEZ2_9AGAR</name>
<dbReference type="OrthoDB" id="2144714at2759"/>
<dbReference type="AlphaFoldDB" id="A0A8H6XEZ2"/>
<dbReference type="GO" id="GO:0004601">
    <property type="term" value="F:peroxidase activity"/>
    <property type="evidence" value="ECO:0007669"/>
    <property type="project" value="UniProtKB-KW"/>
</dbReference>
<proteinExistence type="inferred from homology"/>
<reference evidence="10" key="1">
    <citation type="submission" date="2020-05" db="EMBL/GenBank/DDBJ databases">
        <title>Mycena genomes resolve the evolution of fungal bioluminescence.</title>
        <authorList>
            <person name="Tsai I.J."/>
        </authorList>
    </citation>
    <scope>NUCLEOTIDE SEQUENCE</scope>
    <source>
        <strain evidence="10">CCC161011</strain>
    </source>
</reference>
<keyword evidence="11" id="KW-1185">Reference proteome</keyword>
<keyword evidence="4" id="KW-0349">Heme</keyword>
<dbReference type="InterPro" id="IPR002016">
    <property type="entry name" value="Haem_peroxidase"/>
</dbReference>
<dbReference type="SUPFAM" id="SSF48113">
    <property type="entry name" value="Heme-dependent peroxidases"/>
    <property type="match status" value="1"/>
</dbReference>
<keyword evidence="5" id="KW-0479">Metal-binding</keyword>
<dbReference type="InterPro" id="IPR010255">
    <property type="entry name" value="Haem_peroxidase_sf"/>
</dbReference>
<comment type="caution">
    <text evidence="10">The sequence shown here is derived from an EMBL/GenBank/DDBJ whole genome shotgun (WGS) entry which is preliminary data.</text>
</comment>
<dbReference type="Gene3D" id="1.10.420.10">
    <property type="entry name" value="Peroxidase, domain 2"/>
    <property type="match status" value="1"/>
</dbReference>
<keyword evidence="8" id="KW-0732">Signal</keyword>
<feature type="chain" id="PRO_5034923162" description="Peroxidase" evidence="8">
    <location>
        <begin position="17"/>
        <end position="528"/>
    </location>
</feature>
<evidence type="ECO:0000256" key="2">
    <source>
        <dbReference type="ARBA" id="ARBA00005997"/>
    </source>
</evidence>
<keyword evidence="7" id="KW-0408">Iron</keyword>
<evidence type="ECO:0000313" key="10">
    <source>
        <dbReference type="EMBL" id="KAF7339214.1"/>
    </source>
</evidence>
<evidence type="ECO:0000256" key="4">
    <source>
        <dbReference type="ARBA" id="ARBA00022617"/>
    </source>
</evidence>
<dbReference type="PANTHER" id="PTHR31356">
    <property type="entry name" value="THYLAKOID LUMENAL 29 KDA PROTEIN, CHLOROPLASTIC-RELATED"/>
    <property type="match status" value="1"/>
</dbReference>
<evidence type="ECO:0000256" key="1">
    <source>
        <dbReference type="ARBA" id="ARBA00003917"/>
    </source>
</evidence>